<evidence type="ECO:0000313" key="2">
    <source>
        <dbReference type="Proteomes" id="UP000019229"/>
    </source>
</evidence>
<reference evidence="1 2" key="1">
    <citation type="journal article" date="2014" name="Genome Announc.">
        <title>Complete Genome Sequence of Mycoplasma bovoculi Strain M165/69T (ATCC 29104).</title>
        <authorList>
            <person name="Calcutt M.J."/>
            <person name="Foecking M.F."/>
        </authorList>
    </citation>
    <scope>NUCLEOTIDE SEQUENCE [LARGE SCALE GENOMIC DNA]</scope>
    <source>
        <strain evidence="1">M165/69</strain>
    </source>
</reference>
<keyword evidence="2" id="KW-1185">Reference proteome</keyword>
<proteinExistence type="predicted"/>
<dbReference type="HOGENOM" id="CLU_917713_0_0_14"/>
<protein>
    <submittedName>
        <fullName evidence="1">Uncharacterized protein</fullName>
    </submittedName>
</protein>
<gene>
    <name evidence="1" type="ORF">MYB_01375</name>
</gene>
<dbReference type="EMBL" id="CP007154">
    <property type="protein sequence ID" value="AHH45285.1"/>
    <property type="molecule type" value="Genomic_DNA"/>
</dbReference>
<dbReference type="RefSeq" id="WP_022934788.1">
    <property type="nucleotide sequence ID" value="NZ_CP007154.1"/>
</dbReference>
<dbReference type="AlphaFoldDB" id="W5UTY9"/>
<dbReference type="KEGG" id="mbc:MYB_01375"/>
<dbReference type="PATRIC" id="fig|743966.3.peg.276"/>
<dbReference type="Proteomes" id="UP000019229">
    <property type="component" value="Chromosome"/>
</dbReference>
<organism evidence="1 2">
    <name type="scientific">Mesomycoplasma bovoculi M165/69</name>
    <dbReference type="NCBI Taxonomy" id="743966"/>
    <lineage>
        <taxon>Bacteria</taxon>
        <taxon>Bacillati</taxon>
        <taxon>Mycoplasmatota</taxon>
        <taxon>Mycoplasmoidales</taxon>
        <taxon>Metamycoplasmataceae</taxon>
        <taxon>Mesomycoplasma</taxon>
    </lineage>
</organism>
<name>W5UTY9_9BACT</name>
<accession>W5UTY9</accession>
<evidence type="ECO:0000313" key="1">
    <source>
        <dbReference type="EMBL" id="AHH45285.1"/>
    </source>
</evidence>
<sequence>MNSKYLDLNKQIKNISKKFFVNNPLERKKIEEFLSIFGYHNYIFPIKHLFTNYNEILVAKELDKQIKKYFSANHIEQMENKEQQEFWKNYAKWWKSFSKDSKFIYKKSNFFDMSRDFISINNLIKNDLEISKSLFFKLYFFEKNLKTSIGEIIGYEMSCQDKISDSNWAYFLYKSIKSDKWWEANINNKLNKETISNSNQENTEQNSLESLSKNYLKLILGEKNFEKIEKVQNDNVDKTIMKEIQKYLNINAVDKGYIWNNASDLNFGKLKFIFLFVILNFYKSDCLKKFFQIYLISNTFLIL</sequence>